<reference evidence="2" key="1">
    <citation type="journal article" date="2021" name="PeerJ">
        <title>Extensive microbial diversity within the chicken gut microbiome revealed by metagenomics and culture.</title>
        <authorList>
            <person name="Gilroy R."/>
            <person name="Ravi A."/>
            <person name="Getino M."/>
            <person name="Pursley I."/>
            <person name="Horton D.L."/>
            <person name="Alikhan N.F."/>
            <person name="Baker D."/>
            <person name="Gharbi K."/>
            <person name="Hall N."/>
            <person name="Watson M."/>
            <person name="Adriaenssens E.M."/>
            <person name="Foster-Nyarko E."/>
            <person name="Jarju S."/>
            <person name="Secka A."/>
            <person name="Antonio M."/>
            <person name="Oren A."/>
            <person name="Chaudhuri R.R."/>
            <person name="La Ragione R."/>
            <person name="Hildebrand F."/>
            <person name="Pallen M.J."/>
        </authorList>
    </citation>
    <scope>NUCLEOTIDE SEQUENCE</scope>
    <source>
        <strain evidence="2">CHK130-7132</strain>
    </source>
</reference>
<dbReference type="PROSITE" id="PS51318">
    <property type="entry name" value="TAT"/>
    <property type="match status" value="1"/>
</dbReference>
<name>A0A9D2PZ13_9MICO</name>
<comment type="caution">
    <text evidence="2">The sequence shown here is derived from an EMBL/GenBank/DDBJ whole genome shotgun (WGS) entry which is preliminary data.</text>
</comment>
<proteinExistence type="predicted"/>
<sequence length="448" mass="47794">MSTTQPESLRRPSFTRRRTLALLAAAGAIPALASCGPNTADTGSGGEGGTGDVRIYWWGGDLRLGLTKEALEIFAEKNTDFEVHPEYSEWTGYWDKLATQTSGGDSPDLLQMDEAYIDSYGTRSALLDLESLGGTLDLSQMDAKVLDTGRLADGTLVGAPLGIGIFSVGVNEDLLAESGVELPADTEWTWEQFGEAAAALSEWGRDQDVVGVDMFGQGAAELHAWARQSGEQVFPREGETLVSLETIRSWLEFSQSLIESGAAPGADAQIEDFGAGVEGGRFGTGRAVLHFQFHTQVQTFASASGATMNLLRLPARTAGDHQMVNKASMYWSIAAGSAVAESAGVLMDFLLKDLDAAKALKIERGVTAFPEVQDAIEGELDDIERICLDFARDMQAEVSPAPRVTPAEGVGFGDELTRISQDFYFGNTDAADAAQQILTALEGMQPSS</sequence>
<dbReference type="EMBL" id="DWWC01000194">
    <property type="protein sequence ID" value="HJC69877.1"/>
    <property type="molecule type" value="Genomic_DNA"/>
</dbReference>
<protein>
    <submittedName>
        <fullName evidence="2">ABC transporter substrate-binding protein</fullName>
    </submittedName>
</protein>
<dbReference type="PANTHER" id="PTHR43649">
    <property type="entry name" value="ARABINOSE-BINDING PROTEIN-RELATED"/>
    <property type="match status" value="1"/>
</dbReference>
<gene>
    <name evidence="2" type="ORF">H9932_09415</name>
</gene>
<dbReference type="Gene3D" id="3.40.190.10">
    <property type="entry name" value="Periplasmic binding protein-like II"/>
    <property type="match status" value="2"/>
</dbReference>
<keyword evidence="1" id="KW-0732">Signal</keyword>
<dbReference type="SUPFAM" id="SSF53850">
    <property type="entry name" value="Periplasmic binding protein-like II"/>
    <property type="match status" value="1"/>
</dbReference>
<evidence type="ECO:0000313" key="3">
    <source>
        <dbReference type="Proteomes" id="UP000823854"/>
    </source>
</evidence>
<dbReference type="AlphaFoldDB" id="A0A9D2PZ13"/>
<accession>A0A9D2PZ13</accession>
<dbReference type="InterPro" id="IPR006311">
    <property type="entry name" value="TAT_signal"/>
</dbReference>
<dbReference type="Proteomes" id="UP000823854">
    <property type="component" value="Unassembled WGS sequence"/>
</dbReference>
<reference evidence="2" key="2">
    <citation type="submission" date="2021-04" db="EMBL/GenBank/DDBJ databases">
        <authorList>
            <person name="Gilroy R."/>
        </authorList>
    </citation>
    <scope>NUCLEOTIDE SEQUENCE</scope>
    <source>
        <strain evidence="2">CHK130-7132</strain>
    </source>
</reference>
<dbReference type="Pfam" id="PF13416">
    <property type="entry name" value="SBP_bac_8"/>
    <property type="match status" value="1"/>
</dbReference>
<feature type="signal peptide" evidence="1">
    <location>
        <begin position="1"/>
        <end position="33"/>
    </location>
</feature>
<dbReference type="InterPro" id="IPR006059">
    <property type="entry name" value="SBP"/>
</dbReference>
<dbReference type="InterPro" id="IPR050490">
    <property type="entry name" value="Bact_solute-bd_prot1"/>
</dbReference>
<organism evidence="2 3">
    <name type="scientific">Candidatus Brachybacterium intestinipullorum</name>
    <dbReference type="NCBI Taxonomy" id="2838512"/>
    <lineage>
        <taxon>Bacteria</taxon>
        <taxon>Bacillati</taxon>
        <taxon>Actinomycetota</taxon>
        <taxon>Actinomycetes</taxon>
        <taxon>Micrococcales</taxon>
        <taxon>Dermabacteraceae</taxon>
        <taxon>Brachybacterium</taxon>
    </lineage>
</organism>
<feature type="chain" id="PRO_5039264492" evidence="1">
    <location>
        <begin position="34"/>
        <end position="448"/>
    </location>
</feature>
<evidence type="ECO:0000256" key="1">
    <source>
        <dbReference type="SAM" id="SignalP"/>
    </source>
</evidence>
<dbReference type="PANTHER" id="PTHR43649:SF12">
    <property type="entry name" value="DIACETYLCHITOBIOSE BINDING PROTEIN DASA"/>
    <property type="match status" value="1"/>
</dbReference>
<evidence type="ECO:0000313" key="2">
    <source>
        <dbReference type="EMBL" id="HJC69877.1"/>
    </source>
</evidence>